<organism evidence="1">
    <name type="scientific">Equus asinus asinus</name>
    <dbReference type="NCBI Taxonomy" id="83772"/>
    <lineage>
        <taxon>Eukaryota</taxon>
        <taxon>Metazoa</taxon>
        <taxon>Chordata</taxon>
        <taxon>Craniata</taxon>
        <taxon>Vertebrata</taxon>
        <taxon>Euteleostomi</taxon>
        <taxon>Mammalia</taxon>
        <taxon>Eutheria</taxon>
        <taxon>Laurasiatheria</taxon>
        <taxon>Perissodactyla</taxon>
        <taxon>Equidae</taxon>
        <taxon>Equus</taxon>
    </lineage>
</organism>
<accession>A0A8C4LJZ9</accession>
<dbReference type="Ensembl" id="ENSEAST00005011415.1">
    <property type="protein sequence ID" value="ENSEASP00005010491.1"/>
    <property type="gene ID" value="ENSEASG00005007443.1"/>
</dbReference>
<reference evidence="1" key="1">
    <citation type="submission" date="2023-03" db="UniProtKB">
        <authorList>
            <consortium name="Ensembl"/>
        </authorList>
    </citation>
    <scope>IDENTIFICATION</scope>
</reference>
<proteinExistence type="predicted"/>
<protein>
    <submittedName>
        <fullName evidence="1">Uncharacterized protein</fullName>
    </submittedName>
</protein>
<evidence type="ECO:0000313" key="1">
    <source>
        <dbReference type="Ensembl" id="ENSEASP00005010491.1"/>
    </source>
</evidence>
<name>A0A8C4LJZ9_EQUAS</name>
<sequence length="59" mass="6766">MCKAPISLSHTDLSKAARDIFNKRFDLGLVKLDVKTNSCRKETNTVGHYYWSYLTGKNE</sequence>
<dbReference type="AlphaFoldDB" id="A0A8C4LJZ9"/>